<accession>A0ABR5CDR6</accession>
<evidence type="ECO:0000313" key="1">
    <source>
        <dbReference type="EMBL" id="KJC63737.1"/>
    </source>
</evidence>
<name>A0ABR5CDR6_9MICO</name>
<protein>
    <recommendedName>
        <fullName evidence="3">SipW-cognate class signal peptide</fullName>
    </recommendedName>
</protein>
<proteinExistence type="predicted"/>
<evidence type="ECO:0000313" key="2">
    <source>
        <dbReference type="Proteomes" id="UP000032503"/>
    </source>
</evidence>
<keyword evidence="2" id="KW-1185">Reference proteome</keyword>
<sequence>MLGVGATVTLAVWNDSEWVVGGTAGAGGDPGTPGVGTSTFEVQQNTSSPFVADEWTDEETNPGGSLVFTAGALTLTPGDSIYAPVSLSTTDGSVAAPSVRLSGAVDATNIPTEDADGLLADALQLRVVVATGARDAAPATCSDASFGLGATFVVGSATTTAALDTAGATVDALAADSGNQLNYCFEISLPGDAPDTLQGRTVAPAWQFVSSSELI</sequence>
<dbReference type="EMBL" id="JYFC01000006">
    <property type="protein sequence ID" value="KJC63737.1"/>
    <property type="molecule type" value="Genomic_DNA"/>
</dbReference>
<organism evidence="1 2">
    <name type="scientific">Agreia bicolorata</name>
    <dbReference type="NCBI Taxonomy" id="110935"/>
    <lineage>
        <taxon>Bacteria</taxon>
        <taxon>Bacillati</taxon>
        <taxon>Actinomycetota</taxon>
        <taxon>Actinomycetes</taxon>
        <taxon>Micrococcales</taxon>
        <taxon>Microbacteriaceae</taxon>
        <taxon>Agreia</taxon>
    </lineage>
</organism>
<reference evidence="1 2" key="1">
    <citation type="journal article" date="2001" name="Int. J. Syst. Evol. Microbiol.">
        <title>Agreia bicolorata gen. nov., sp. nov., to accommodate actinobacteria isolated from narrow reed grass infected by the nematode Heteroanguina graminophila.</title>
        <authorList>
            <person name="Evtushenko L.I."/>
            <person name="Dorofeeva L.V."/>
            <person name="Dobrovolskaya T.G."/>
            <person name="Streshinskaya G.M."/>
            <person name="Subbotin S.A."/>
            <person name="Tiedje J.M."/>
        </authorList>
    </citation>
    <scope>NUCLEOTIDE SEQUENCE [LARGE SCALE GENOMIC DNA]</scope>
    <source>
        <strain evidence="1 2">VKM Ac-1804</strain>
    </source>
</reference>
<evidence type="ECO:0008006" key="3">
    <source>
        <dbReference type="Google" id="ProtNLM"/>
    </source>
</evidence>
<comment type="caution">
    <text evidence="1">The sequence shown here is derived from an EMBL/GenBank/DDBJ whole genome shotgun (WGS) entry which is preliminary data.</text>
</comment>
<gene>
    <name evidence="1" type="ORF">TZ00_14285</name>
</gene>
<dbReference type="Proteomes" id="UP000032503">
    <property type="component" value="Unassembled WGS sequence"/>
</dbReference>